<dbReference type="Proteomes" id="UP000054166">
    <property type="component" value="Unassembled WGS sequence"/>
</dbReference>
<reference evidence="3" key="2">
    <citation type="submission" date="2015-01" db="EMBL/GenBank/DDBJ databases">
        <title>Evolutionary Origins and Diversification of the Mycorrhizal Mutualists.</title>
        <authorList>
            <consortium name="DOE Joint Genome Institute"/>
            <consortium name="Mycorrhizal Genomics Consortium"/>
            <person name="Kohler A."/>
            <person name="Kuo A."/>
            <person name="Nagy L.G."/>
            <person name="Floudas D."/>
            <person name="Copeland A."/>
            <person name="Barry K.W."/>
            <person name="Cichocki N."/>
            <person name="Veneault-Fourrey C."/>
            <person name="LaButti K."/>
            <person name="Lindquist E.A."/>
            <person name="Lipzen A."/>
            <person name="Lundell T."/>
            <person name="Morin E."/>
            <person name="Murat C."/>
            <person name="Riley R."/>
            <person name="Ohm R."/>
            <person name="Sun H."/>
            <person name="Tunlid A."/>
            <person name="Henrissat B."/>
            <person name="Grigoriev I.V."/>
            <person name="Hibbett D.S."/>
            <person name="Martin F."/>
        </authorList>
    </citation>
    <scope>NUCLEOTIDE SEQUENCE [LARGE SCALE GENOMIC DNA]</scope>
    <source>
        <strain evidence="3">F 1598</strain>
    </source>
</reference>
<feature type="compositionally biased region" description="Polar residues" evidence="1">
    <location>
        <begin position="22"/>
        <end position="31"/>
    </location>
</feature>
<gene>
    <name evidence="2" type="ORF">PILCRDRAFT_816597</name>
</gene>
<organism evidence="2 3">
    <name type="scientific">Piloderma croceum (strain F 1598)</name>
    <dbReference type="NCBI Taxonomy" id="765440"/>
    <lineage>
        <taxon>Eukaryota</taxon>
        <taxon>Fungi</taxon>
        <taxon>Dikarya</taxon>
        <taxon>Basidiomycota</taxon>
        <taxon>Agaricomycotina</taxon>
        <taxon>Agaricomycetes</taxon>
        <taxon>Agaricomycetidae</taxon>
        <taxon>Atheliales</taxon>
        <taxon>Atheliaceae</taxon>
        <taxon>Piloderma</taxon>
    </lineage>
</organism>
<evidence type="ECO:0000313" key="3">
    <source>
        <dbReference type="Proteomes" id="UP000054166"/>
    </source>
</evidence>
<evidence type="ECO:0000256" key="1">
    <source>
        <dbReference type="SAM" id="MobiDB-lite"/>
    </source>
</evidence>
<dbReference type="AlphaFoldDB" id="A0A0C3C8M3"/>
<protein>
    <submittedName>
        <fullName evidence="2">Uncharacterized protein</fullName>
    </submittedName>
</protein>
<keyword evidence="3" id="KW-1185">Reference proteome</keyword>
<proteinExistence type="predicted"/>
<dbReference type="HOGENOM" id="CLU_2705695_0_0_1"/>
<dbReference type="EMBL" id="KN832983">
    <property type="protein sequence ID" value="KIM86052.1"/>
    <property type="molecule type" value="Genomic_DNA"/>
</dbReference>
<feature type="region of interest" description="Disordered" evidence="1">
    <location>
        <begin position="13"/>
        <end position="43"/>
    </location>
</feature>
<evidence type="ECO:0000313" key="2">
    <source>
        <dbReference type="EMBL" id="KIM86052.1"/>
    </source>
</evidence>
<dbReference type="InParanoid" id="A0A0C3C8M3"/>
<reference evidence="2 3" key="1">
    <citation type="submission" date="2014-04" db="EMBL/GenBank/DDBJ databases">
        <authorList>
            <consortium name="DOE Joint Genome Institute"/>
            <person name="Kuo A."/>
            <person name="Tarkka M."/>
            <person name="Buscot F."/>
            <person name="Kohler A."/>
            <person name="Nagy L.G."/>
            <person name="Floudas D."/>
            <person name="Copeland A."/>
            <person name="Barry K.W."/>
            <person name="Cichocki N."/>
            <person name="Veneault-Fourrey C."/>
            <person name="LaButti K."/>
            <person name="Lindquist E.A."/>
            <person name="Lipzen A."/>
            <person name="Lundell T."/>
            <person name="Morin E."/>
            <person name="Murat C."/>
            <person name="Sun H."/>
            <person name="Tunlid A."/>
            <person name="Henrissat B."/>
            <person name="Grigoriev I.V."/>
            <person name="Hibbett D.S."/>
            <person name="Martin F."/>
            <person name="Nordberg H.P."/>
            <person name="Cantor M.N."/>
            <person name="Hua S.X."/>
        </authorList>
    </citation>
    <scope>NUCLEOTIDE SEQUENCE [LARGE SCALE GENOMIC DNA]</scope>
    <source>
        <strain evidence="2 3">F 1598</strain>
    </source>
</reference>
<accession>A0A0C3C8M3</accession>
<name>A0A0C3C8M3_PILCF</name>
<sequence>MFTDKILRRMMKRGQRGRKNISTHLDGPSSSVERKTEVMGASDVPTNNASPIYLLPQIKAMCDAQKPGFYEKA</sequence>